<dbReference type="InterPro" id="IPR000825">
    <property type="entry name" value="SUF_FeS_clus_asmbl_SufBD_core"/>
</dbReference>
<dbReference type="PANTHER" id="PTHR43575">
    <property type="entry name" value="PROTEIN ABCI7, CHLOROPLASTIC"/>
    <property type="match status" value="1"/>
</dbReference>
<name>A0A0M5KZB5_9ACTN</name>
<protein>
    <recommendedName>
        <fullName evidence="2">SUF system FeS cluster assembly SufBD core domain-containing protein</fullName>
    </recommendedName>
</protein>
<evidence type="ECO:0000313" key="3">
    <source>
        <dbReference type="EMBL" id="ALE18422.1"/>
    </source>
</evidence>
<proteinExistence type="inferred from homology"/>
<dbReference type="NCBIfam" id="TIGR01981">
    <property type="entry name" value="sufD"/>
    <property type="match status" value="1"/>
</dbReference>
<comment type="similarity">
    <text evidence="1">Belongs to the iron-sulfur cluster assembly SufBD family.</text>
</comment>
<dbReference type="Pfam" id="PF01458">
    <property type="entry name" value="SUFBD_core"/>
    <property type="match status" value="1"/>
</dbReference>
<dbReference type="AlphaFoldDB" id="A0A0M5KZB5"/>
<dbReference type="InterPro" id="IPR037284">
    <property type="entry name" value="SUF_FeS_clus_asmbl_SufBD_sf"/>
</dbReference>
<evidence type="ECO:0000259" key="2">
    <source>
        <dbReference type="Pfam" id="PF01458"/>
    </source>
</evidence>
<evidence type="ECO:0000256" key="1">
    <source>
        <dbReference type="ARBA" id="ARBA00043967"/>
    </source>
</evidence>
<dbReference type="KEGG" id="cbq:AL705_00255"/>
<dbReference type="InterPro" id="IPR055346">
    <property type="entry name" value="Fe-S_cluster_assembly_SufBD"/>
</dbReference>
<dbReference type="SUPFAM" id="SSF101960">
    <property type="entry name" value="Stabilizer of iron transporter SufD"/>
    <property type="match status" value="1"/>
</dbReference>
<dbReference type="PATRIC" id="fig|1562462.4.peg.55"/>
<dbReference type="EMBL" id="CP012390">
    <property type="protein sequence ID" value="ALE18422.1"/>
    <property type="molecule type" value="Genomic_DNA"/>
</dbReference>
<sequence length="396" mass="42568">MTYTAHKADRVFSTSVEDFPRPHGKLEDWRFTPTRRFAPLAQVSDESSQRAWTVDLSTPGAAQLMRVARTDSPAGQVELPSDRLAAVAWNGSRDVDVLRFSGGATATEPTVLSIGTAADTHLPTDISASNTSAPATVTYGHLVVEVPANTTAELLVYRSGEGMQADNIEFSVGDDATLTVAFVNLWDDDAVVASAHHAHVGRDARLRHGLITLGGGATRTTTSVTYGGSGGDAEMLGLFFGGAGQHVENRLLIDHQFAHCRSNVNYKGALLGNPDSKLGDAHGVWVGDVLIRPEAHGTDTYESNRNLLLSKAARVDSIPNLEIATGQIIGAGHASTTGRFDEEQLFYLQSRGIDEVTARQLVVRGFFHDIVHKLNLPSLEEELDAIVIRQLERAGL</sequence>
<accession>A0A0M5KZB5</accession>
<dbReference type="Proteomes" id="UP000068137">
    <property type="component" value="Chromosome"/>
</dbReference>
<organism evidence="3 4">
    <name type="scientific">Lawsonella clevelandensis</name>
    <dbReference type="NCBI Taxonomy" id="1528099"/>
    <lineage>
        <taxon>Bacteria</taxon>
        <taxon>Bacillati</taxon>
        <taxon>Actinomycetota</taxon>
        <taxon>Actinomycetes</taxon>
        <taxon>Mycobacteriales</taxon>
        <taxon>Lawsonellaceae</taxon>
        <taxon>Lawsonella</taxon>
    </lineage>
</organism>
<dbReference type="GO" id="GO:0016226">
    <property type="term" value="P:iron-sulfur cluster assembly"/>
    <property type="evidence" value="ECO:0007669"/>
    <property type="project" value="InterPro"/>
</dbReference>
<dbReference type="OrthoDB" id="9803529at2"/>
<evidence type="ECO:0000313" key="4">
    <source>
        <dbReference type="Proteomes" id="UP000068137"/>
    </source>
</evidence>
<dbReference type="InterPro" id="IPR011542">
    <property type="entry name" value="SUF_FeS_clus_asmbl_SufD"/>
</dbReference>
<dbReference type="RefSeq" id="WP_053961304.1">
    <property type="nucleotide sequence ID" value="NZ_CAJPTR010000002.1"/>
</dbReference>
<dbReference type="PANTHER" id="PTHR43575:SF1">
    <property type="entry name" value="PROTEIN ABCI7, CHLOROPLASTIC"/>
    <property type="match status" value="1"/>
</dbReference>
<dbReference type="STRING" id="1528099.AL705_00255"/>
<gene>
    <name evidence="3" type="ORF">AL705_00255</name>
</gene>
<feature type="domain" description="SUF system FeS cluster assembly SufBD core" evidence="2">
    <location>
        <begin position="134"/>
        <end position="366"/>
    </location>
</feature>
<reference evidence="3 4" key="1">
    <citation type="journal article" date="2015" name="Genome Announc.">
        <title>Complete Genome Sequences for Two Strains of a Novel Fastidious, Partially Acid-Fast, Gram-Positive Corynebacterineae Bacterium, Derived from Human Clinical Samples.</title>
        <authorList>
            <person name="Nicholson A.C."/>
            <person name="Bell M."/>
            <person name="Humrighouse B.W."/>
            <person name="McQuiston J.R."/>
        </authorList>
    </citation>
    <scope>NUCLEOTIDE SEQUENCE [LARGE SCALE GENOMIC DNA]</scope>
    <source>
        <strain evidence="3 4">X1698</strain>
    </source>
</reference>